<organism evidence="1 2">
    <name type="scientific">Pyropia yezoensis</name>
    <name type="common">Susabi-nori</name>
    <name type="synonym">Porphyra yezoensis</name>
    <dbReference type="NCBI Taxonomy" id="2788"/>
    <lineage>
        <taxon>Eukaryota</taxon>
        <taxon>Rhodophyta</taxon>
        <taxon>Bangiophyceae</taxon>
        <taxon>Bangiales</taxon>
        <taxon>Bangiaceae</taxon>
        <taxon>Pyropia</taxon>
    </lineage>
</organism>
<sequence length="569" mass="55755">MDLGAAAAASASASAAAAVTAAVPPPGLIGGSHGDDRHRGRTCGFGGTADGGSGSSSGSSRGRCCGRIGGAAGLASVAYLAGPAAAPAGVALVAAPQLSGRSPDGGGYGGAPARGTSTAGSCLQPGAPHVRPPTCPAHAHWATSSTAESDDAPPRRLLPLATTAGVPPAMCTSTPPTPSPPGPYAPAAPSIVTYAPPPSATAGAPQRRPPAEASPPLPDGSPRPAAPPVGRWLSSPLAVDMAAGAVAGLACDSVMHPMDTIKARLQAQRGPPWRYRGIIHCATRSVRDLGFAKGLYAGFGAVFLGTAPTHALMFGAYRESARELTPDSPHPYALSLLLTLTTASFGEAISLATYVPTEVVAKRMQVAAVGPGRHYRHAFHALSSISRVEGARGLYAGAAATALRDIPYTAVQLALYEAGKALVLGGGGVPDPTGGGGGGGGGGGAKDIAHGEGGDGGGGDGVGFGVAGGLGALAGGIAAAVTNPLDVVKTRLQTQPGGVERMYTGVFDCMRRVVREEGWGALGRGVGARVAWVAPSSAIVLAVFEATGRALGGGEGASGEAPMPEQAPG</sequence>
<name>A0ACC3C263_PYRYE</name>
<evidence type="ECO:0000313" key="1">
    <source>
        <dbReference type="EMBL" id="KAK1863892.1"/>
    </source>
</evidence>
<dbReference type="Proteomes" id="UP000798662">
    <property type="component" value="Chromosome 2"/>
</dbReference>
<comment type="caution">
    <text evidence="1">The sequence shown here is derived from an EMBL/GenBank/DDBJ whole genome shotgun (WGS) entry which is preliminary data.</text>
</comment>
<keyword evidence="2" id="KW-1185">Reference proteome</keyword>
<gene>
    <name evidence="1" type="ORF">I4F81_006445</name>
</gene>
<protein>
    <submittedName>
        <fullName evidence="1">Uncharacterized protein</fullName>
    </submittedName>
</protein>
<accession>A0ACC3C263</accession>
<evidence type="ECO:0000313" key="2">
    <source>
        <dbReference type="Proteomes" id="UP000798662"/>
    </source>
</evidence>
<dbReference type="EMBL" id="CM020619">
    <property type="protein sequence ID" value="KAK1863892.1"/>
    <property type="molecule type" value="Genomic_DNA"/>
</dbReference>
<proteinExistence type="predicted"/>
<reference evidence="1" key="1">
    <citation type="submission" date="2019-11" db="EMBL/GenBank/DDBJ databases">
        <title>Nori genome reveals adaptations in red seaweeds to the harsh intertidal environment.</title>
        <authorList>
            <person name="Wang D."/>
            <person name="Mao Y."/>
        </authorList>
    </citation>
    <scope>NUCLEOTIDE SEQUENCE</scope>
    <source>
        <tissue evidence="1">Gametophyte</tissue>
    </source>
</reference>